<dbReference type="InterPro" id="IPR036852">
    <property type="entry name" value="Peptidase_S8/S53_dom_sf"/>
</dbReference>
<feature type="domain" description="Peptidase S8/S53" evidence="6">
    <location>
        <begin position="132"/>
        <end position="417"/>
    </location>
</feature>
<dbReference type="PROSITE" id="PS00138">
    <property type="entry name" value="SUBTILASE_SER"/>
    <property type="match status" value="1"/>
</dbReference>
<dbReference type="GO" id="GO:0004252">
    <property type="term" value="F:serine-type endopeptidase activity"/>
    <property type="evidence" value="ECO:0007669"/>
    <property type="project" value="UniProtKB-UniRule"/>
</dbReference>
<keyword evidence="10" id="KW-1185">Reference proteome</keyword>
<evidence type="ECO:0000256" key="5">
    <source>
        <dbReference type="PROSITE-ProRule" id="PRU01240"/>
    </source>
</evidence>
<dbReference type="PANTHER" id="PTHR43806">
    <property type="entry name" value="PEPTIDASE S8"/>
    <property type="match status" value="1"/>
</dbReference>
<keyword evidence="4 5" id="KW-0720">Serine protease</keyword>
<comment type="similarity">
    <text evidence="1 5">Belongs to the peptidase S8 family.</text>
</comment>
<dbReference type="InterPro" id="IPR008979">
    <property type="entry name" value="Galactose-bd-like_sf"/>
</dbReference>
<evidence type="ECO:0000256" key="2">
    <source>
        <dbReference type="ARBA" id="ARBA00022670"/>
    </source>
</evidence>
<name>A0A917J6P5_9SPHI</name>
<evidence type="ECO:0000259" key="7">
    <source>
        <dbReference type="Pfam" id="PF18962"/>
    </source>
</evidence>
<feature type="domain" description="GEVED" evidence="8">
    <location>
        <begin position="634"/>
        <end position="712"/>
    </location>
</feature>
<reference evidence="9" key="1">
    <citation type="journal article" date="2014" name="Int. J. Syst. Evol. Microbiol.">
        <title>Complete genome sequence of Corynebacterium casei LMG S-19264T (=DSM 44701T), isolated from a smear-ripened cheese.</title>
        <authorList>
            <consortium name="US DOE Joint Genome Institute (JGI-PGF)"/>
            <person name="Walter F."/>
            <person name="Albersmeier A."/>
            <person name="Kalinowski J."/>
            <person name="Ruckert C."/>
        </authorList>
    </citation>
    <scope>NUCLEOTIDE SEQUENCE</scope>
    <source>
        <strain evidence="9">CCM 8711</strain>
    </source>
</reference>
<dbReference type="InterPro" id="IPR023828">
    <property type="entry name" value="Peptidase_S8_Ser-AS"/>
</dbReference>
<evidence type="ECO:0000313" key="9">
    <source>
        <dbReference type="EMBL" id="GGI49501.1"/>
    </source>
</evidence>
<evidence type="ECO:0008006" key="11">
    <source>
        <dbReference type="Google" id="ProtNLM"/>
    </source>
</evidence>
<dbReference type="NCBIfam" id="TIGR04183">
    <property type="entry name" value="Por_Secre_tail"/>
    <property type="match status" value="1"/>
</dbReference>
<evidence type="ECO:0000256" key="3">
    <source>
        <dbReference type="ARBA" id="ARBA00022801"/>
    </source>
</evidence>
<dbReference type="GO" id="GO:0006508">
    <property type="term" value="P:proteolysis"/>
    <property type="evidence" value="ECO:0007669"/>
    <property type="project" value="UniProtKB-KW"/>
</dbReference>
<dbReference type="Pfam" id="PF18962">
    <property type="entry name" value="Por_Secre_tail"/>
    <property type="match status" value="1"/>
</dbReference>
<dbReference type="AlphaFoldDB" id="A0A917J6P5"/>
<dbReference type="PROSITE" id="PS51892">
    <property type="entry name" value="SUBTILASE"/>
    <property type="match status" value="1"/>
</dbReference>
<evidence type="ECO:0000313" key="10">
    <source>
        <dbReference type="Proteomes" id="UP000662074"/>
    </source>
</evidence>
<dbReference type="InterPro" id="IPR026444">
    <property type="entry name" value="Secre_tail"/>
</dbReference>
<protein>
    <recommendedName>
        <fullName evidence="11">Peptidase S8</fullName>
    </recommendedName>
</protein>
<keyword evidence="2 5" id="KW-0645">Protease</keyword>
<reference evidence="9" key="2">
    <citation type="submission" date="2020-09" db="EMBL/GenBank/DDBJ databases">
        <authorList>
            <person name="Sun Q."/>
            <person name="Sedlacek I."/>
        </authorList>
    </citation>
    <scope>NUCLEOTIDE SEQUENCE</scope>
    <source>
        <strain evidence="9">CCM 8711</strain>
    </source>
</reference>
<evidence type="ECO:0000256" key="1">
    <source>
        <dbReference type="ARBA" id="ARBA00011073"/>
    </source>
</evidence>
<accession>A0A917J6P5</accession>
<dbReference type="RefSeq" id="WP_188413830.1">
    <property type="nucleotide sequence ID" value="NZ_BMDO01000001.1"/>
</dbReference>
<evidence type="ECO:0000259" key="8">
    <source>
        <dbReference type="Pfam" id="PF20009"/>
    </source>
</evidence>
<dbReference type="InterPro" id="IPR050131">
    <property type="entry name" value="Peptidase_S8_subtilisin-like"/>
</dbReference>
<dbReference type="SUPFAM" id="SSF52743">
    <property type="entry name" value="Subtilisin-like"/>
    <property type="match status" value="1"/>
</dbReference>
<comment type="caution">
    <text evidence="9">The sequence shown here is derived from an EMBL/GenBank/DDBJ whole genome shotgun (WGS) entry which is preliminary data.</text>
</comment>
<feature type="domain" description="Secretion system C-terminal sorting" evidence="7">
    <location>
        <begin position="1150"/>
        <end position="1226"/>
    </location>
</feature>
<evidence type="ECO:0000259" key="6">
    <source>
        <dbReference type="Pfam" id="PF00082"/>
    </source>
</evidence>
<feature type="active site" description="Charge relay system" evidence="5">
    <location>
        <position position="363"/>
    </location>
</feature>
<dbReference type="Gene3D" id="3.40.50.200">
    <property type="entry name" value="Peptidase S8/S53 domain"/>
    <property type="match status" value="1"/>
</dbReference>
<dbReference type="Pfam" id="PF20009">
    <property type="entry name" value="GEVED"/>
    <property type="match status" value="1"/>
</dbReference>
<keyword evidence="3 5" id="KW-0378">Hydrolase</keyword>
<dbReference type="Gene3D" id="2.60.120.380">
    <property type="match status" value="1"/>
</dbReference>
<sequence>MNAVAQKPLVTAEKKAQLDQLSASLENTYNANLKKALALAPQNNWVTRKKYKNGTVISLQRISSLGYPIYYKSYNNTTAAATTRTNTVQPGGALGLNLSGSGANLDGKLAIWDGGSVLTTHQEFTGKTITLHDAAAIDEHSTHVAGTMIAKGLYAPAKGMAFNARTLQSYDFDNDVAEIASAASNLLLSNHSYGVVAGWNYDSDLNRWEWYGNSGATEDYKFGYYDSDSRVVDQAAVNAPYYLIVSASGNARGYSGPAVGSEYFGYDANGKLVSKIRDASISSNNGFDVIPGFSNAKNVLTVGSVNQLPYGPITRSGVVASYFSSLGPTDDGRIKPDICGDGDAVLSTGSSSTTSYLTLSGTSMATPNVTGSLYLLQEYYAQKNSGAFMRSATLKGLVCQTAFDAGNVGPDYTFGWGVLDVQKAAQAITDKGGKSLLNESTLAQGQTQNINVVASGNGTLVATIAWTDPQATVAAAGTLNDRAPKLINDLDIRIIDGTTTYSPWVLNFNAPDAAATRGDNIRDNVEQVYLDNAIPGHTYTIRITHKGTLTGGTQPYSLIATGVGGAAYCTSAPASSADSRINNVTLSNINNTPAAGCTTYSDYTNLVAQLEQGNTQPISLTLGTCGANFNKMAKVFIDYNGDGTFDPVTELATTTGVIAATGTFTGNINIPASVIPGNYSLMRVVLVETNSAAAVTPCGTYAKGETQDYRVQFTKASRDVGAIAVTNNVANGNCAGVSNISVRLKNFGSASISNIPVTVTITPSNGGAATTLTETYTGTLTEQAEDDFILNGTFTSVAGVTYTLTATTNLTNDPVTANNQVTSSVVIGSIPVATNVTASYCDDTKQYALAGEGEGQLFWYTTPTGGVPIATGKNTFTQVKPVNNTFYAGLNDFSANIGPAAKSNFSSGSYGQYSQAVRVNTKAPVIIQSARLYVGNPGRVRFTVTDSNGEEVTVTTLNVTATRSPAATGTQNDDPTDAGSVYNLNLVLPRAGNYTISTAYANGATLYRSNGGVTGYPFGNDVFKITGNSATLASNPSDTTAYRGFYYFFYNMRVVSSGCASVIRQPATVLSPVITQNGTTLQSNIPTGNQWYLNDEIIAGATGQTYVPQISGNYQLRNTIISGCTSISAVYTYIKENAVVNTPSDIKMSVFPVPANTELNVTLVAPQDGDLTLSLINTIGKTVYTKTNAVRKGNYSTSFGVSDQFTGTYILRAVIGQKVYSTKVIITH</sequence>
<dbReference type="Proteomes" id="UP000662074">
    <property type="component" value="Unassembled WGS sequence"/>
</dbReference>
<dbReference type="Pfam" id="PF00082">
    <property type="entry name" value="Peptidase_S8"/>
    <property type="match status" value="1"/>
</dbReference>
<proteinExistence type="inferred from homology"/>
<dbReference type="SUPFAM" id="SSF49785">
    <property type="entry name" value="Galactose-binding domain-like"/>
    <property type="match status" value="1"/>
</dbReference>
<dbReference type="GO" id="GO:0005615">
    <property type="term" value="C:extracellular space"/>
    <property type="evidence" value="ECO:0007669"/>
    <property type="project" value="TreeGrafter"/>
</dbReference>
<evidence type="ECO:0000256" key="4">
    <source>
        <dbReference type="ARBA" id="ARBA00022825"/>
    </source>
</evidence>
<dbReference type="InterPro" id="IPR045474">
    <property type="entry name" value="GEVED"/>
</dbReference>
<dbReference type="EMBL" id="BMDO01000001">
    <property type="protein sequence ID" value="GGI49501.1"/>
    <property type="molecule type" value="Genomic_DNA"/>
</dbReference>
<organism evidence="9 10">
    <name type="scientific">Mucilaginibacter galii</name>
    <dbReference type="NCBI Taxonomy" id="2005073"/>
    <lineage>
        <taxon>Bacteria</taxon>
        <taxon>Pseudomonadati</taxon>
        <taxon>Bacteroidota</taxon>
        <taxon>Sphingobacteriia</taxon>
        <taxon>Sphingobacteriales</taxon>
        <taxon>Sphingobacteriaceae</taxon>
        <taxon>Mucilaginibacter</taxon>
    </lineage>
</organism>
<feature type="active site" description="Charge relay system" evidence="5">
    <location>
        <position position="113"/>
    </location>
</feature>
<gene>
    <name evidence="9" type="ORF">GCM10011425_07130</name>
</gene>
<dbReference type="InterPro" id="IPR000209">
    <property type="entry name" value="Peptidase_S8/S53_dom"/>
</dbReference>
<dbReference type="PANTHER" id="PTHR43806:SF11">
    <property type="entry name" value="CEREVISIN-RELATED"/>
    <property type="match status" value="1"/>
</dbReference>
<feature type="active site" description="Charge relay system" evidence="5">
    <location>
        <position position="140"/>
    </location>
</feature>